<dbReference type="EMBL" id="KN833077">
    <property type="protein sequence ID" value="KIM73660.1"/>
    <property type="molecule type" value="Genomic_DNA"/>
</dbReference>
<reference evidence="1 2" key="1">
    <citation type="submission" date="2014-04" db="EMBL/GenBank/DDBJ databases">
        <authorList>
            <consortium name="DOE Joint Genome Institute"/>
            <person name="Kuo A."/>
            <person name="Tarkka M."/>
            <person name="Buscot F."/>
            <person name="Kohler A."/>
            <person name="Nagy L.G."/>
            <person name="Floudas D."/>
            <person name="Copeland A."/>
            <person name="Barry K.W."/>
            <person name="Cichocki N."/>
            <person name="Veneault-Fourrey C."/>
            <person name="LaButti K."/>
            <person name="Lindquist E.A."/>
            <person name="Lipzen A."/>
            <person name="Lundell T."/>
            <person name="Morin E."/>
            <person name="Murat C."/>
            <person name="Sun H."/>
            <person name="Tunlid A."/>
            <person name="Henrissat B."/>
            <person name="Grigoriev I.V."/>
            <person name="Hibbett D.S."/>
            <person name="Martin F."/>
            <person name="Nordberg H.P."/>
            <person name="Cantor M.N."/>
            <person name="Hua S.X."/>
        </authorList>
    </citation>
    <scope>NUCLEOTIDE SEQUENCE [LARGE SCALE GENOMIC DNA]</scope>
    <source>
        <strain evidence="1 2">F 1598</strain>
    </source>
</reference>
<dbReference type="Proteomes" id="UP000054166">
    <property type="component" value="Unassembled WGS sequence"/>
</dbReference>
<evidence type="ECO:0000313" key="1">
    <source>
        <dbReference type="EMBL" id="KIM73660.1"/>
    </source>
</evidence>
<dbReference type="AlphaFoldDB" id="A0A0C3EM62"/>
<evidence type="ECO:0000313" key="2">
    <source>
        <dbReference type="Proteomes" id="UP000054166"/>
    </source>
</evidence>
<keyword evidence="2" id="KW-1185">Reference proteome</keyword>
<dbReference type="InParanoid" id="A0A0C3EM62"/>
<protein>
    <submittedName>
        <fullName evidence="1">Uncharacterized protein</fullName>
    </submittedName>
</protein>
<name>A0A0C3EM62_PILCF</name>
<sequence length="92" mass="10645">MACVYAGGGRTPGAVKFDFDIIRELRVWTIRIWTDNLRPKTRISKRDYNFAKGKKTHTKRRDAVTQTSIAPMCPNISSRLRYRFKNGCSVCF</sequence>
<accession>A0A0C3EM62</accession>
<organism evidence="1 2">
    <name type="scientific">Piloderma croceum (strain F 1598)</name>
    <dbReference type="NCBI Taxonomy" id="765440"/>
    <lineage>
        <taxon>Eukaryota</taxon>
        <taxon>Fungi</taxon>
        <taxon>Dikarya</taxon>
        <taxon>Basidiomycota</taxon>
        <taxon>Agaricomycotina</taxon>
        <taxon>Agaricomycetes</taxon>
        <taxon>Agaricomycetidae</taxon>
        <taxon>Atheliales</taxon>
        <taxon>Atheliaceae</taxon>
        <taxon>Piloderma</taxon>
    </lineage>
</organism>
<dbReference type="HOGENOM" id="CLU_2414109_0_0_1"/>
<gene>
    <name evidence="1" type="ORF">PILCRDRAFT_723912</name>
</gene>
<proteinExistence type="predicted"/>
<reference evidence="2" key="2">
    <citation type="submission" date="2015-01" db="EMBL/GenBank/DDBJ databases">
        <title>Evolutionary Origins and Diversification of the Mycorrhizal Mutualists.</title>
        <authorList>
            <consortium name="DOE Joint Genome Institute"/>
            <consortium name="Mycorrhizal Genomics Consortium"/>
            <person name="Kohler A."/>
            <person name="Kuo A."/>
            <person name="Nagy L.G."/>
            <person name="Floudas D."/>
            <person name="Copeland A."/>
            <person name="Barry K.W."/>
            <person name="Cichocki N."/>
            <person name="Veneault-Fourrey C."/>
            <person name="LaButti K."/>
            <person name="Lindquist E.A."/>
            <person name="Lipzen A."/>
            <person name="Lundell T."/>
            <person name="Morin E."/>
            <person name="Murat C."/>
            <person name="Riley R."/>
            <person name="Ohm R."/>
            <person name="Sun H."/>
            <person name="Tunlid A."/>
            <person name="Henrissat B."/>
            <person name="Grigoriev I.V."/>
            <person name="Hibbett D.S."/>
            <person name="Martin F."/>
        </authorList>
    </citation>
    <scope>NUCLEOTIDE SEQUENCE [LARGE SCALE GENOMIC DNA]</scope>
    <source>
        <strain evidence="2">F 1598</strain>
    </source>
</reference>